<dbReference type="NCBIfam" id="TIGR00236">
    <property type="entry name" value="wecB"/>
    <property type="match status" value="1"/>
</dbReference>
<keyword evidence="8" id="KW-1185">Reference proteome</keyword>
<protein>
    <recommendedName>
        <fullName evidence="4">UDP-N-acetylglucosamine 2-epimerase (non-hydrolyzing)</fullName>
        <ecNumber evidence="4">5.1.3.14</ecNumber>
    </recommendedName>
</protein>
<dbReference type="EMBL" id="PDNV01000001">
    <property type="protein sequence ID" value="PLC55780.1"/>
    <property type="molecule type" value="Genomic_DNA"/>
</dbReference>
<dbReference type="RefSeq" id="WP_102068256.1">
    <property type="nucleotide sequence ID" value="NZ_PDNV01000001.1"/>
</dbReference>
<sequence length="386" mass="42747">MRVLSILGTRPEAIKMAPLVLALQQEANVQSALCVTAQHRSLLDPIIDLFGLKPDFDLDIMEPNQSLNQLASRLMRKIDNVLEETKPDYVLVHGDTTTAMACGLAAFHRRIPVGHVEAGLRTGDMSQPFPEEMNRCVLDIFSTHLFLPTDAARRNAVKAGATGRLWVTGNTIIDAISLMKDKLLNDSDLRAGIEQRFPWLDPTRRLLLVTGHRRENFGSGVDGICVALKQLAKRDDLQIVYPVHPNPNIRGPVYVALGSSPNVKLIDPLDYLDFVWFMQRAHILLTDSGGLQEEGPFLGKPVLVMRDVTERPEAISAGTARLVGTDASRIVANVNLLLDDEEQYRRFGRRSNPYGDGLASRRIVDALCGRPVAELHIHDSVLASYV</sequence>
<dbReference type="Proteomes" id="UP000234328">
    <property type="component" value="Unassembled WGS sequence"/>
</dbReference>
<keyword evidence="1 5" id="KW-0413">Isomerase</keyword>
<feature type="domain" description="UDP-N-acetylglucosamine 2-epimerase" evidence="6">
    <location>
        <begin position="22"/>
        <end position="367"/>
    </location>
</feature>
<dbReference type="SUPFAM" id="SSF53756">
    <property type="entry name" value="UDP-Glycosyltransferase/glycogen phosphorylase"/>
    <property type="match status" value="1"/>
</dbReference>
<evidence type="ECO:0000256" key="4">
    <source>
        <dbReference type="ARBA" id="ARBA00038858"/>
    </source>
</evidence>
<dbReference type="AlphaFoldDB" id="A0A2N4UL93"/>
<dbReference type="PANTHER" id="PTHR43174:SF2">
    <property type="entry name" value="UDP-N-ACETYLGLUCOSAMINE 2-EPIMERASE"/>
    <property type="match status" value="1"/>
</dbReference>
<evidence type="ECO:0000256" key="5">
    <source>
        <dbReference type="RuleBase" id="RU003513"/>
    </source>
</evidence>
<dbReference type="InterPro" id="IPR029767">
    <property type="entry name" value="WecB-like"/>
</dbReference>
<gene>
    <name evidence="7" type="ORF">CR155_01640</name>
</gene>
<accession>A0A2N4UL93</accession>
<evidence type="ECO:0000313" key="8">
    <source>
        <dbReference type="Proteomes" id="UP000234328"/>
    </source>
</evidence>
<evidence type="ECO:0000256" key="3">
    <source>
        <dbReference type="ARBA" id="ARBA00038209"/>
    </source>
</evidence>
<evidence type="ECO:0000256" key="1">
    <source>
        <dbReference type="ARBA" id="ARBA00023235"/>
    </source>
</evidence>
<comment type="catalytic activity">
    <reaction evidence="2">
        <text>UDP-N-acetyl-alpha-D-glucosamine = UDP-N-acetyl-alpha-D-mannosamine</text>
        <dbReference type="Rhea" id="RHEA:17213"/>
        <dbReference type="ChEBI" id="CHEBI:57705"/>
        <dbReference type="ChEBI" id="CHEBI:68623"/>
        <dbReference type="EC" id="5.1.3.14"/>
    </reaction>
</comment>
<comment type="caution">
    <text evidence="7">The sequence shown here is derived from an EMBL/GenBank/DDBJ whole genome shotgun (WGS) entry which is preliminary data.</text>
</comment>
<dbReference type="OrthoDB" id="9803238at2"/>
<organism evidence="7 8">
    <name type="scientific">Pollutimonas nitritireducens</name>
    <dbReference type="NCBI Taxonomy" id="2045209"/>
    <lineage>
        <taxon>Bacteria</taxon>
        <taxon>Pseudomonadati</taxon>
        <taxon>Pseudomonadota</taxon>
        <taxon>Betaproteobacteria</taxon>
        <taxon>Burkholderiales</taxon>
        <taxon>Alcaligenaceae</taxon>
        <taxon>Pollutimonas</taxon>
    </lineage>
</organism>
<dbReference type="CDD" id="cd03786">
    <property type="entry name" value="GTB_UDP-GlcNAc_2-Epimerase"/>
    <property type="match status" value="1"/>
</dbReference>
<evidence type="ECO:0000313" key="7">
    <source>
        <dbReference type="EMBL" id="PLC55780.1"/>
    </source>
</evidence>
<name>A0A2N4UL93_9BURK</name>
<dbReference type="GO" id="GO:0008761">
    <property type="term" value="F:UDP-N-acetylglucosamine 2-epimerase activity"/>
    <property type="evidence" value="ECO:0007669"/>
    <property type="project" value="UniProtKB-EC"/>
</dbReference>
<dbReference type="Pfam" id="PF02350">
    <property type="entry name" value="Epimerase_2"/>
    <property type="match status" value="1"/>
</dbReference>
<dbReference type="InterPro" id="IPR003331">
    <property type="entry name" value="UDP_GlcNAc_Epimerase_2_dom"/>
</dbReference>
<dbReference type="EC" id="5.1.3.14" evidence="4"/>
<dbReference type="PANTHER" id="PTHR43174">
    <property type="entry name" value="UDP-N-ACETYLGLUCOSAMINE 2-EPIMERASE"/>
    <property type="match status" value="1"/>
</dbReference>
<evidence type="ECO:0000259" key="6">
    <source>
        <dbReference type="Pfam" id="PF02350"/>
    </source>
</evidence>
<evidence type="ECO:0000256" key="2">
    <source>
        <dbReference type="ARBA" id="ARBA00036080"/>
    </source>
</evidence>
<comment type="similarity">
    <text evidence="3 5">Belongs to the UDP-N-acetylglucosamine 2-epimerase family.</text>
</comment>
<reference evidence="7 8" key="1">
    <citation type="submission" date="2017-10" db="EMBL/GenBank/DDBJ databases">
        <title>Two draft genome sequences of Pusillimonas sp. strains isolated from a nitrate- and radionuclide-contaminated groundwater in Russia.</title>
        <authorList>
            <person name="Grouzdev D.S."/>
            <person name="Tourova T.P."/>
            <person name="Goeva M.A."/>
            <person name="Babich T.L."/>
            <person name="Sokolova D.S."/>
            <person name="Abdullin R."/>
            <person name="Poltaraus A.B."/>
            <person name="Toshchakov S.V."/>
            <person name="Nazina T.N."/>
        </authorList>
    </citation>
    <scope>NUCLEOTIDE SEQUENCE [LARGE SCALE GENOMIC DNA]</scope>
    <source>
        <strain evidence="7 8">JR1/69-2-13</strain>
    </source>
</reference>
<dbReference type="Gene3D" id="3.40.50.2000">
    <property type="entry name" value="Glycogen Phosphorylase B"/>
    <property type="match status" value="2"/>
</dbReference>
<proteinExistence type="inferred from homology"/>